<dbReference type="SUPFAM" id="SSF50630">
    <property type="entry name" value="Acid proteases"/>
    <property type="match status" value="1"/>
</dbReference>
<dbReference type="CDD" id="cd05476">
    <property type="entry name" value="pepsin_A_like_plant"/>
    <property type="match status" value="1"/>
</dbReference>
<keyword evidence="3" id="KW-0964">Secreted</keyword>
<dbReference type="OrthoDB" id="2747330at2759"/>
<dbReference type="AlphaFoldDB" id="A0A2Z7BBB1"/>
<evidence type="ECO:0000259" key="10">
    <source>
        <dbReference type="PROSITE" id="PS51767"/>
    </source>
</evidence>
<evidence type="ECO:0000256" key="5">
    <source>
        <dbReference type="ARBA" id="ARBA00022729"/>
    </source>
</evidence>
<dbReference type="GO" id="GO:0005576">
    <property type="term" value="C:extracellular region"/>
    <property type="evidence" value="ECO:0007669"/>
    <property type="project" value="UniProtKB-SubCell"/>
</dbReference>
<name>A0A2Z7BBB1_9LAMI</name>
<organism evidence="11 13">
    <name type="scientific">Dorcoceras hygrometricum</name>
    <dbReference type="NCBI Taxonomy" id="472368"/>
    <lineage>
        <taxon>Eukaryota</taxon>
        <taxon>Viridiplantae</taxon>
        <taxon>Streptophyta</taxon>
        <taxon>Embryophyta</taxon>
        <taxon>Tracheophyta</taxon>
        <taxon>Spermatophyta</taxon>
        <taxon>Magnoliopsida</taxon>
        <taxon>eudicotyledons</taxon>
        <taxon>Gunneridae</taxon>
        <taxon>Pentapetalae</taxon>
        <taxon>asterids</taxon>
        <taxon>lamiids</taxon>
        <taxon>Lamiales</taxon>
        <taxon>Gesneriaceae</taxon>
        <taxon>Didymocarpoideae</taxon>
        <taxon>Trichosporeae</taxon>
        <taxon>Loxocarpinae</taxon>
        <taxon>Dorcoceras</taxon>
    </lineage>
</organism>
<keyword evidence="4" id="KW-0645">Protease</keyword>
<evidence type="ECO:0000256" key="6">
    <source>
        <dbReference type="ARBA" id="ARBA00022750"/>
    </source>
</evidence>
<dbReference type="InterPro" id="IPR032861">
    <property type="entry name" value="TAXi_N"/>
</dbReference>
<evidence type="ECO:0000256" key="4">
    <source>
        <dbReference type="ARBA" id="ARBA00022670"/>
    </source>
</evidence>
<evidence type="ECO:0000313" key="11">
    <source>
        <dbReference type="EMBL" id="KZV31602.1"/>
    </source>
</evidence>
<evidence type="ECO:0000256" key="8">
    <source>
        <dbReference type="ARBA" id="ARBA00023180"/>
    </source>
</evidence>
<keyword evidence="6" id="KW-0064">Aspartyl protease</keyword>
<feature type="signal peptide" evidence="9">
    <location>
        <begin position="1"/>
        <end position="22"/>
    </location>
</feature>
<dbReference type="GO" id="GO:0006508">
    <property type="term" value="P:proteolysis"/>
    <property type="evidence" value="ECO:0007669"/>
    <property type="project" value="UniProtKB-KW"/>
</dbReference>
<dbReference type="Pfam" id="PF14543">
    <property type="entry name" value="TAXi_N"/>
    <property type="match status" value="1"/>
</dbReference>
<evidence type="ECO:0000256" key="1">
    <source>
        <dbReference type="ARBA" id="ARBA00004613"/>
    </source>
</evidence>
<reference evidence="11 13" key="1">
    <citation type="journal article" date="2015" name="Proc. Natl. Acad. Sci. U.S.A.">
        <title>The resurrection genome of Boea hygrometrica: A blueprint for survival of dehydration.</title>
        <authorList>
            <person name="Xiao L."/>
            <person name="Yang G."/>
            <person name="Zhang L."/>
            <person name="Yang X."/>
            <person name="Zhao S."/>
            <person name="Ji Z."/>
            <person name="Zhou Q."/>
            <person name="Hu M."/>
            <person name="Wang Y."/>
            <person name="Chen M."/>
            <person name="Xu Y."/>
            <person name="Jin H."/>
            <person name="Xiao X."/>
            <person name="Hu G."/>
            <person name="Bao F."/>
            <person name="Hu Y."/>
            <person name="Wan P."/>
            <person name="Li L."/>
            <person name="Deng X."/>
            <person name="Kuang T."/>
            <person name="Xiang C."/>
            <person name="Zhu J.K."/>
            <person name="Oliver M.J."/>
            <person name="He Y."/>
        </authorList>
    </citation>
    <scope>NUCLEOTIDE SEQUENCE [LARGE SCALE GENOMIC DNA]</scope>
    <source>
        <strain evidence="13">cv. XS01</strain>
    </source>
</reference>
<dbReference type="Gene3D" id="2.40.70.10">
    <property type="entry name" value="Acid Proteases"/>
    <property type="match status" value="2"/>
</dbReference>
<dbReference type="FunFam" id="2.40.70.10:FF:000016">
    <property type="entry name" value="Probable aspartic protease At2g35615"/>
    <property type="match status" value="1"/>
</dbReference>
<accession>A0A2Z7BBB1</accession>
<dbReference type="InterPro" id="IPR051708">
    <property type="entry name" value="Plant_Aspart_Prot_A1"/>
</dbReference>
<proteinExistence type="inferred from homology"/>
<evidence type="ECO:0000256" key="3">
    <source>
        <dbReference type="ARBA" id="ARBA00022525"/>
    </source>
</evidence>
<dbReference type="InterPro" id="IPR032799">
    <property type="entry name" value="TAXi_C"/>
</dbReference>
<feature type="chain" id="PRO_5040587411" description="Peptidase A1 domain-containing protein" evidence="9">
    <location>
        <begin position="23"/>
        <end position="435"/>
    </location>
</feature>
<dbReference type="PANTHER" id="PTHR47967:SF125">
    <property type="entry name" value="PEPTIDASE A1 DOMAIN-CONTAINING PROTEIN"/>
    <property type="match status" value="1"/>
</dbReference>
<dbReference type="PROSITE" id="PS51767">
    <property type="entry name" value="PEPTIDASE_A1"/>
    <property type="match status" value="1"/>
</dbReference>
<sequence>MFLKSIFLTYLATISIISSSIAQRHEPKTSGFTVDLIHIDSKEAAAQRTANALRRSFSRFNSLKAVKFRSKKPETEIITDPTGEFLLKYSIGSPPVTTFGIADTGSDLTWTQCPPCIKCFKQDIPFFNPKKSSTYRRISCKDDTCRRIQLGSCSKSRNNCLYSSAYGDGSTTQGELARDTLTLGSGNGKTMSFPNITFGCGFKNSGYFAPVQSGIVALGAGKYSFVGQLNPSIQGKFSYCLVPLSSETGNTSKMHFGSAAVVSGAGVVSTPLVLDAEEVPFYMLTLQGITIGKKRLEMDQQHATKPRPQEGNIVIDSGTTLTFLPYTLYQKMETVVKSMIKLKRVQDPLNVLDLCYYTPEDLKFPDMIVHFKGADVRLKTENSFVRTGNVSTCLAFKPSTDFPIFGNLAQMNFLVGYDIPKKTVSFKPTDCSRSS</sequence>
<evidence type="ECO:0000256" key="9">
    <source>
        <dbReference type="SAM" id="SignalP"/>
    </source>
</evidence>
<dbReference type="EMBL" id="KQ987245">
    <property type="protein sequence ID" value="KZV57887.1"/>
    <property type="molecule type" value="Genomic_DNA"/>
</dbReference>
<dbReference type="Proteomes" id="UP000250235">
    <property type="component" value="Unassembled WGS sequence"/>
</dbReference>
<keyword evidence="5 9" id="KW-0732">Signal</keyword>
<dbReference type="InterPro" id="IPR034161">
    <property type="entry name" value="Pepsin-like_plant"/>
</dbReference>
<comment type="similarity">
    <text evidence="2">Belongs to the peptidase A1 family.</text>
</comment>
<keyword evidence="8" id="KW-0325">Glycoprotein</keyword>
<feature type="domain" description="Peptidase A1" evidence="10">
    <location>
        <begin position="85"/>
        <end position="427"/>
    </location>
</feature>
<dbReference type="PANTHER" id="PTHR47967">
    <property type="entry name" value="OS07G0603500 PROTEIN-RELATED"/>
    <property type="match status" value="1"/>
</dbReference>
<reference evidence="11" key="2">
    <citation type="submission" date="2016-02" db="EMBL/GenBank/DDBJ databases">
        <authorList>
            <person name="Alioto T."/>
            <person name="Alioto T."/>
        </authorList>
    </citation>
    <scope>NUCLEOTIDE SEQUENCE</scope>
</reference>
<evidence type="ECO:0000313" key="13">
    <source>
        <dbReference type="Proteomes" id="UP000250235"/>
    </source>
</evidence>
<evidence type="ECO:0000313" key="12">
    <source>
        <dbReference type="EMBL" id="KZV57887.1"/>
    </source>
</evidence>
<keyword evidence="7" id="KW-0378">Hydrolase</keyword>
<evidence type="ECO:0000256" key="7">
    <source>
        <dbReference type="ARBA" id="ARBA00022801"/>
    </source>
</evidence>
<dbReference type="GO" id="GO:0004190">
    <property type="term" value="F:aspartic-type endopeptidase activity"/>
    <property type="evidence" value="ECO:0007669"/>
    <property type="project" value="UniProtKB-KW"/>
</dbReference>
<evidence type="ECO:0000256" key="2">
    <source>
        <dbReference type="ARBA" id="ARBA00007447"/>
    </source>
</evidence>
<comment type="subcellular location">
    <subcellularLocation>
        <location evidence="1">Secreted</location>
    </subcellularLocation>
</comment>
<dbReference type="InterPro" id="IPR033121">
    <property type="entry name" value="PEPTIDASE_A1"/>
</dbReference>
<dbReference type="EMBL" id="KV007463">
    <property type="protein sequence ID" value="KZV31602.1"/>
    <property type="molecule type" value="Genomic_DNA"/>
</dbReference>
<protein>
    <recommendedName>
        <fullName evidence="10">Peptidase A1 domain-containing protein</fullName>
    </recommendedName>
</protein>
<gene>
    <name evidence="12" type="ORF">F511_03456</name>
    <name evidence="11" type="ORF">F511_13542</name>
</gene>
<keyword evidence="13" id="KW-1185">Reference proteome</keyword>
<dbReference type="InterPro" id="IPR021109">
    <property type="entry name" value="Peptidase_aspartic_dom_sf"/>
</dbReference>
<dbReference type="FunFam" id="2.40.70.10:FF:000050">
    <property type="entry name" value="Aspartic proteinase CDR1"/>
    <property type="match status" value="1"/>
</dbReference>
<dbReference type="Pfam" id="PF14541">
    <property type="entry name" value="TAXi_C"/>
    <property type="match status" value="1"/>
</dbReference>